<evidence type="ECO:0000313" key="2">
    <source>
        <dbReference type="EMBL" id="RNF06992.1"/>
    </source>
</evidence>
<gene>
    <name evidence="2" type="ORF">TraAM80_03601</name>
</gene>
<protein>
    <submittedName>
        <fullName evidence="2">Uncharacterized protein</fullName>
    </submittedName>
</protein>
<feature type="region of interest" description="Disordered" evidence="1">
    <location>
        <begin position="1"/>
        <end position="23"/>
    </location>
</feature>
<evidence type="ECO:0000313" key="3">
    <source>
        <dbReference type="Proteomes" id="UP000283634"/>
    </source>
</evidence>
<evidence type="ECO:0000256" key="1">
    <source>
        <dbReference type="SAM" id="MobiDB-lite"/>
    </source>
</evidence>
<feature type="region of interest" description="Disordered" evidence="1">
    <location>
        <begin position="64"/>
        <end position="128"/>
    </location>
</feature>
<reference evidence="2 3" key="1">
    <citation type="journal article" date="2018" name="BMC Genomics">
        <title>Genomic comparison of Trypanosoma conorhini and Trypanosoma rangeli to Trypanosoma cruzi strains of high and low virulence.</title>
        <authorList>
            <person name="Bradwell K.R."/>
            <person name="Koparde V.N."/>
            <person name="Matveyev A.V."/>
            <person name="Serrano M.G."/>
            <person name="Alves J.M."/>
            <person name="Parikh H."/>
            <person name="Huang B."/>
            <person name="Lee V."/>
            <person name="Espinosa-Alvarez O."/>
            <person name="Ortiz P.A."/>
            <person name="Costa-Martins A.G."/>
            <person name="Teixeira M.M."/>
            <person name="Buck G.A."/>
        </authorList>
    </citation>
    <scope>NUCLEOTIDE SEQUENCE [LARGE SCALE GENOMIC DNA]</scope>
    <source>
        <strain evidence="2 3">AM80</strain>
    </source>
</reference>
<organism evidence="2 3">
    <name type="scientific">Trypanosoma rangeli</name>
    <dbReference type="NCBI Taxonomy" id="5698"/>
    <lineage>
        <taxon>Eukaryota</taxon>
        <taxon>Discoba</taxon>
        <taxon>Euglenozoa</taxon>
        <taxon>Kinetoplastea</taxon>
        <taxon>Metakinetoplastina</taxon>
        <taxon>Trypanosomatida</taxon>
        <taxon>Trypanosomatidae</taxon>
        <taxon>Trypanosoma</taxon>
        <taxon>Herpetosoma</taxon>
    </lineage>
</organism>
<sequence>MPWERRGSNARLPQHIPPRWSSCLKPMPNKANCKTYATPPPTKAHLTSTHHLDCCRLRANQGLGNRAGCKGTEPVADQSEARAPPIPPKPNFTRRAARNAQQNKMCPSASSPTPLRNHSASPHHVLSL</sequence>
<keyword evidence="3" id="KW-1185">Reference proteome</keyword>
<proteinExistence type="predicted"/>
<accession>A0A422NNB0</accession>
<dbReference type="EMBL" id="MKGL01000096">
    <property type="protein sequence ID" value="RNF06992.1"/>
    <property type="molecule type" value="Genomic_DNA"/>
</dbReference>
<feature type="compositionally biased region" description="Polar residues" evidence="1">
    <location>
        <begin position="99"/>
        <end position="120"/>
    </location>
</feature>
<dbReference type="Proteomes" id="UP000283634">
    <property type="component" value="Unassembled WGS sequence"/>
</dbReference>
<dbReference type="GeneID" id="40327534"/>
<name>A0A422NNB0_TRYRA</name>
<dbReference type="AlphaFoldDB" id="A0A422NNB0"/>
<comment type="caution">
    <text evidence="2">The sequence shown here is derived from an EMBL/GenBank/DDBJ whole genome shotgun (WGS) entry which is preliminary data.</text>
</comment>
<dbReference type="RefSeq" id="XP_029239568.1">
    <property type="nucleotide sequence ID" value="XM_029380562.1"/>
</dbReference>